<dbReference type="EMBL" id="GG749489">
    <property type="protein sequence ID" value="KMW68595.1"/>
    <property type="molecule type" value="Genomic_DNA"/>
</dbReference>
<gene>
    <name evidence="2" type="ORF">BDDG_12911</name>
</gene>
<feature type="signal peptide" evidence="1">
    <location>
        <begin position="1"/>
        <end position="21"/>
    </location>
</feature>
<evidence type="ECO:0000313" key="2">
    <source>
        <dbReference type="EMBL" id="KMW68595.1"/>
    </source>
</evidence>
<organism evidence="2">
    <name type="scientific">Ajellomyces dermatitidis (strain ATCC 18188 / CBS 674.68)</name>
    <name type="common">Blastomyces dermatitidis</name>
    <dbReference type="NCBI Taxonomy" id="653446"/>
    <lineage>
        <taxon>Eukaryota</taxon>
        <taxon>Fungi</taxon>
        <taxon>Dikarya</taxon>
        <taxon>Ascomycota</taxon>
        <taxon>Pezizomycotina</taxon>
        <taxon>Eurotiomycetes</taxon>
        <taxon>Eurotiomycetidae</taxon>
        <taxon>Onygenales</taxon>
        <taxon>Ajellomycetaceae</taxon>
        <taxon>Blastomyces</taxon>
    </lineage>
</organism>
<dbReference type="AlphaFoldDB" id="A0A0J9ETW1"/>
<name>A0A0J9ETW1_AJEDA</name>
<dbReference type="Proteomes" id="UP000007802">
    <property type="component" value="Unassembled WGS sequence"/>
</dbReference>
<accession>A0A0J9ETW1</accession>
<feature type="chain" id="PRO_5005318703" description="Secreted protein" evidence="1">
    <location>
        <begin position="22"/>
        <end position="129"/>
    </location>
</feature>
<proteinExistence type="predicted"/>
<keyword evidence="1" id="KW-0732">Signal</keyword>
<evidence type="ECO:0000256" key="1">
    <source>
        <dbReference type="SAM" id="SignalP"/>
    </source>
</evidence>
<sequence length="129" mass="14831">MIIRLIIASGCFVLQTPSLMSRPSGWICTPYYRKTLTVNGWQRRYWYGSACSGEMKAITRRRGRIGGRSRKERRCLWSHFRDIYSIETELRHPDRSGAIKNGSVRFPPQPCAGCSNSCLSLSGDWREEP</sequence>
<reference evidence="2" key="1">
    <citation type="submission" date="2010-03" db="EMBL/GenBank/DDBJ databases">
        <title>Annotation of Blastomyces dermatitidis strain ATCC 18188.</title>
        <authorList>
            <consortium name="The Broad Institute Genome Sequencing Platform"/>
            <consortium name="Broad Institute Genome Sequencing Center for Infectious Disease."/>
            <person name="Cuomo C."/>
            <person name="Klein B."/>
            <person name="Sullivan T."/>
            <person name="Heitman J."/>
            <person name="Young S."/>
            <person name="Zeng Q."/>
            <person name="Gargeya S."/>
            <person name="Alvarado L."/>
            <person name="Berlin A.M."/>
            <person name="Chapman S.B."/>
            <person name="Chen Z."/>
            <person name="Freedman E."/>
            <person name="Gellesch M."/>
            <person name="Goldberg J."/>
            <person name="Griggs A."/>
            <person name="Gujja S."/>
            <person name="Heilman E."/>
            <person name="Heiman D."/>
            <person name="Howarth C."/>
            <person name="Mehta T."/>
            <person name="Neiman D."/>
            <person name="Pearson M."/>
            <person name="Roberts A."/>
            <person name="Saif S."/>
            <person name="Shea T."/>
            <person name="Shenoy N."/>
            <person name="Sisk P."/>
            <person name="Stolte C."/>
            <person name="Sykes S."/>
            <person name="White J."/>
            <person name="Yandava C."/>
            <person name="Haas B."/>
            <person name="Nusbaum C."/>
            <person name="Birren B."/>
        </authorList>
    </citation>
    <scope>NUCLEOTIDE SEQUENCE</scope>
    <source>
        <strain evidence="2">ATCC 18188</strain>
    </source>
</reference>
<evidence type="ECO:0008006" key="3">
    <source>
        <dbReference type="Google" id="ProtNLM"/>
    </source>
</evidence>
<protein>
    <recommendedName>
        <fullName evidence="3">Secreted protein</fullName>
    </recommendedName>
</protein>